<feature type="compositionally biased region" description="Polar residues" evidence="1">
    <location>
        <begin position="319"/>
        <end position="332"/>
    </location>
</feature>
<proteinExistence type="predicted"/>
<accession>A0A8K0TG47</accession>
<dbReference type="Proteomes" id="UP000813385">
    <property type="component" value="Unassembled WGS sequence"/>
</dbReference>
<protein>
    <submittedName>
        <fullName evidence="2">Uncharacterized protein</fullName>
    </submittedName>
</protein>
<organism evidence="2 3">
    <name type="scientific">Plectosphaerella cucumerina</name>
    <dbReference type="NCBI Taxonomy" id="40658"/>
    <lineage>
        <taxon>Eukaryota</taxon>
        <taxon>Fungi</taxon>
        <taxon>Dikarya</taxon>
        <taxon>Ascomycota</taxon>
        <taxon>Pezizomycotina</taxon>
        <taxon>Sordariomycetes</taxon>
        <taxon>Hypocreomycetidae</taxon>
        <taxon>Glomerellales</taxon>
        <taxon>Plectosphaerellaceae</taxon>
        <taxon>Plectosphaerella</taxon>
    </lineage>
</organism>
<feature type="region of interest" description="Disordered" evidence="1">
    <location>
        <begin position="217"/>
        <end position="332"/>
    </location>
</feature>
<comment type="caution">
    <text evidence="2">The sequence shown here is derived from an EMBL/GenBank/DDBJ whole genome shotgun (WGS) entry which is preliminary data.</text>
</comment>
<sequence length="440" mass="48699">MAGLPQQDVIKHAEFLVEVWPERVIDMLSDQDVCRRDKIAEYYERLWPRLGDEHTVKGLLMRREFGQLRAIKTSRCGSPSTFSTPVIGTSGHPPPTPASSSVVSDSHSVNKRVDDVEWINVLQSCGRVQLTYRPSGSDLYFISQDMLNEVNDRPPTQEVEHQEVVGGQIRVVNSYIRLSWHLTGDTMSHQDDFWILPSGAIKGAQVLIGHRREAHSHFAGHPSPLALSSHPPPPAPTPPMAHLRQGSSSGLPSPRSASHFDRHQYQSNYGPPPPFHHQASTAMGYPAPGSHSSPSFHHQGPTAIPESPSHRPRHEQANRPGTSSVPGLSSASGNSVNMSFTYQGNSIGKRVRPISMTSTAIEAWDTIDRVIKRLIPASSSVDLSELEFRVYLDSQPATATDYYSLMQNDFLQCWESVVLFVNTHRTINPGVTLGFTFDIS</sequence>
<keyword evidence="3" id="KW-1185">Reference proteome</keyword>
<evidence type="ECO:0000256" key="1">
    <source>
        <dbReference type="SAM" id="MobiDB-lite"/>
    </source>
</evidence>
<gene>
    <name evidence="2" type="ORF">B0T11DRAFT_78445</name>
</gene>
<reference evidence="2" key="1">
    <citation type="journal article" date="2021" name="Nat. Commun.">
        <title>Genetic determinants of endophytism in the Arabidopsis root mycobiome.</title>
        <authorList>
            <person name="Mesny F."/>
            <person name="Miyauchi S."/>
            <person name="Thiergart T."/>
            <person name="Pickel B."/>
            <person name="Atanasova L."/>
            <person name="Karlsson M."/>
            <person name="Huettel B."/>
            <person name="Barry K.W."/>
            <person name="Haridas S."/>
            <person name="Chen C."/>
            <person name="Bauer D."/>
            <person name="Andreopoulos W."/>
            <person name="Pangilinan J."/>
            <person name="LaButti K."/>
            <person name="Riley R."/>
            <person name="Lipzen A."/>
            <person name="Clum A."/>
            <person name="Drula E."/>
            <person name="Henrissat B."/>
            <person name="Kohler A."/>
            <person name="Grigoriev I.V."/>
            <person name="Martin F.M."/>
            <person name="Hacquard S."/>
        </authorList>
    </citation>
    <scope>NUCLEOTIDE SEQUENCE</scope>
    <source>
        <strain evidence="2">MPI-CAGE-AT-0016</strain>
    </source>
</reference>
<evidence type="ECO:0000313" key="2">
    <source>
        <dbReference type="EMBL" id="KAH7361855.1"/>
    </source>
</evidence>
<feature type="compositionally biased region" description="Low complexity" evidence="1">
    <location>
        <begin position="240"/>
        <end position="257"/>
    </location>
</feature>
<evidence type="ECO:0000313" key="3">
    <source>
        <dbReference type="Proteomes" id="UP000813385"/>
    </source>
</evidence>
<feature type="compositionally biased region" description="Pro residues" evidence="1">
    <location>
        <begin position="230"/>
        <end position="239"/>
    </location>
</feature>
<feature type="region of interest" description="Disordered" evidence="1">
    <location>
        <begin position="84"/>
        <end position="105"/>
    </location>
</feature>
<name>A0A8K0TG47_9PEZI</name>
<dbReference type="AlphaFoldDB" id="A0A8K0TG47"/>
<dbReference type="EMBL" id="JAGPXD010000003">
    <property type="protein sequence ID" value="KAH7361855.1"/>
    <property type="molecule type" value="Genomic_DNA"/>
</dbReference>